<name>A0A942TLB6_9BACI</name>
<dbReference type="InterPro" id="IPR028581">
    <property type="entry name" value="DeoC_typeI"/>
</dbReference>
<dbReference type="HAMAP" id="MF_00114">
    <property type="entry name" value="DeoC_type1"/>
    <property type="match status" value="1"/>
</dbReference>
<feature type="active site" description="Schiff-base intermediate with acetaldehyde" evidence="7">
    <location>
        <position position="154"/>
    </location>
</feature>
<dbReference type="Pfam" id="PF01791">
    <property type="entry name" value="DeoC"/>
    <property type="match status" value="1"/>
</dbReference>
<evidence type="ECO:0000256" key="6">
    <source>
        <dbReference type="ARBA" id="ARBA00056337"/>
    </source>
</evidence>
<comment type="similarity">
    <text evidence="1 7">Belongs to the DeoC/FbaB aldolase family. DeoC type 1 subfamily.</text>
</comment>
<evidence type="ECO:0000256" key="2">
    <source>
        <dbReference type="ARBA" id="ARBA00022490"/>
    </source>
</evidence>
<dbReference type="CDD" id="cd00959">
    <property type="entry name" value="DeoC"/>
    <property type="match status" value="1"/>
</dbReference>
<evidence type="ECO:0000256" key="1">
    <source>
        <dbReference type="ARBA" id="ARBA00010936"/>
    </source>
</evidence>
<comment type="catalytic activity">
    <reaction evidence="5 7">
        <text>2-deoxy-D-ribose 5-phosphate = D-glyceraldehyde 3-phosphate + acetaldehyde</text>
        <dbReference type="Rhea" id="RHEA:12821"/>
        <dbReference type="ChEBI" id="CHEBI:15343"/>
        <dbReference type="ChEBI" id="CHEBI:59776"/>
        <dbReference type="ChEBI" id="CHEBI:62877"/>
        <dbReference type="EC" id="4.1.2.4"/>
    </reaction>
</comment>
<keyword evidence="3 7" id="KW-0456">Lyase</keyword>
<evidence type="ECO:0000256" key="4">
    <source>
        <dbReference type="ARBA" id="ARBA00023270"/>
    </source>
</evidence>
<evidence type="ECO:0000256" key="5">
    <source>
        <dbReference type="ARBA" id="ARBA00048791"/>
    </source>
</evidence>
<evidence type="ECO:0000313" key="9">
    <source>
        <dbReference type="Proteomes" id="UP000682713"/>
    </source>
</evidence>
<keyword evidence="9" id="KW-1185">Reference proteome</keyword>
<dbReference type="GO" id="GO:0005737">
    <property type="term" value="C:cytoplasm"/>
    <property type="evidence" value="ECO:0007669"/>
    <property type="project" value="UniProtKB-SubCell"/>
</dbReference>
<dbReference type="InterPro" id="IPR013785">
    <property type="entry name" value="Aldolase_TIM"/>
</dbReference>
<dbReference type="InterPro" id="IPR002915">
    <property type="entry name" value="DeoC/FbaB/LacD_aldolase"/>
</dbReference>
<dbReference type="PANTHER" id="PTHR10889">
    <property type="entry name" value="DEOXYRIBOSE-PHOSPHATE ALDOLASE"/>
    <property type="match status" value="1"/>
</dbReference>
<dbReference type="GO" id="GO:0016052">
    <property type="term" value="P:carbohydrate catabolic process"/>
    <property type="evidence" value="ECO:0007669"/>
    <property type="project" value="TreeGrafter"/>
</dbReference>
<evidence type="ECO:0000313" key="8">
    <source>
        <dbReference type="EMBL" id="MBS4199720.1"/>
    </source>
</evidence>
<dbReference type="PANTHER" id="PTHR10889:SF1">
    <property type="entry name" value="DEOXYRIBOSE-PHOSPHATE ALDOLASE"/>
    <property type="match status" value="1"/>
</dbReference>
<dbReference type="SMART" id="SM01133">
    <property type="entry name" value="DeoC"/>
    <property type="match status" value="1"/>
</dbReference>
<dbReference type="GO" id="GO:0009264">
    <property type="term" value="P:deoxyribonucleotide catabolic process"/>
    <property type="evidence" value="ECO:0007669"/>
    <property type="project" value="UniProtKB-UniRule"/>
</dbReference>
<feature type="active site" description="Proton donor/acceptor" evidence="7">
    <location>
        <position position="183"/>
    </location>
</feature>
<comment type="pathway">
    <text evidence="7">Carbohydrate degradation; 2-deoxy-D-ribose 1-phosphate degradation; D-glyceraldehyde 3-phosphate and acetaldehyde from 2-deoxy-alpha-D-ribose 1-phosphate: step 2/2.</text>
</comment>
<dbReference type="EMBL" id="JAGYPJ010000001">
    <property type="protein sequence ID" value="MBS4199720.1"/>
    <property type="molecule type" value="Genomic_DNA"/>
</dbReference>
<dbReference type="SUPFAM" id="SSF51569">
    <property type="entry name" value="Aldolase"/>
    <property type="match status" value="1"/>
</dbReference>
<dbReference type="RefSeq" id="WP_213110371.1">
    <property type="nucleotide sequence ID" value="NZ_JAGYPJ010000001.1"/>
</dbReference>
<dbReference type="GO" id="GO:0004139">
    <property type="term" value="F:deoxyribose-phosphate aldolase activity"/>
    <property type="evidence" value="ECO:0007669"/>
    <property type="project" value="UniProtKB-UniRule"/>
</dbReference>
<dbReference type="Proteomes" id="UP000682713">
    <property type="component" value="Unassembled WGS sequence"/>
</dbReference>
<sequence>MVNNIARYIDHTLLKADATKENITTLCEEAKKYNFASVCVNPTWVEYASSLLKETPVKVCTVIGFPLGATTPEVKAFETKNAIDNGAGEIDMVLNIGALKDENFDLVERDIAAVCAAAKGKALVKVIIETSLLTDQEKENACKISKQAGADFVKTSTGFSTGGATVKDVELMRKAVGLELGVKASGGVRTIDDVHNLIHAGATRIGASSGVAIMEGLSGDGNY</sequence>
<reference evidence="8 9" key="1">
    <citation type="submission" date="2021-05" db="EMBL/GenBank/DDBJ databases">
        <title>Novel Bacillus species.</title>
        <authorList>
            <person name="Liu G."/>
        </authorList>
    </citation>
    <scope>NUCLEOTIDE SEQUENCE [LARGE SCALE GENOMIC DNA]</scope>
    <source>
        <strain evidence="8 9">FJAT-49732</strain>
    </source>
</reference>
<dbReference type="NCBIfam" id="TIGR00126">
    <property type="entry name" value="deoC"/>
    <property type="match status" value="1"/>
</dbReference>
<evidence type="ECO:0000256" key="3">
    <source>
        <dbReference type="ARBA" id="ARBA00023239"/>
    </source>
</evidence>
<protein>
    <recommendedName>
        <fullName evidence="7">Deoxyribose-phosphate aldolase</fullName>
        <shortName evidence="7">DERA</shortName>
        <ecNumber evidence="7">4.1.2.4</ecNumber>
    </recommendedName>
    <alternativeName>
        <fullName evidence="7">2-deoxy-D-ribose 5-phosphate aldolase</fullName>
    </alternativeName>
    <alternativeName>
        <fullName evidence="7">Phosphodeoxyriboaldolase</fullName>
        <shortName evidence="7">Deoxyriboaldolase</shortName>
    </alternativeName>
</protein>
<dbReference type="InterPro" id="IPR011343">
    <property type="entry name" value="DeoC"/>
</dbReference>
<organism evidence="8 9">
    <name type="scientific">Lederbergia citrisecunda</name>
    <dbReference type="NCBI Taxonomy" id="2833583"/>
    <lineage>
        <taxon>Bacteria</taxon>
        <taxon>Bacillati</taxon>
        <taxon>Bacillota</taxon>
        <taxon>Bacilli</taxon>
        <taxon>Bacillales</taxon>
        <taxon>Bacillaceae</taxon>
        <taxon>Lederbergia</taxon>
    </lineage>
</organism>
<comment type="function">
    <text evidence="6 7">Catalyzes a reversible aldol reaction between acetaldehyde and D-glyceraldehyde 3-phosphate to generate 2-deoxy-D-ribose 5-phosphate.</text>
</comment>
<accession>A0A942TLB6</accession>
<proteinExistence type="inferred from homology"/>
<comment type="caution">
    <text evidence="8">The sequence shown here is derived from an EMBL/GenBank/DDBJ whole genome shotgun (WGS) entry which is preliminary data.</text>
</comment>
<dbReference type="PIRSF" id="PIRSF001357">
    <property type="entry name" value="DeoC"/>
    <property type="match status" value="1"/>
</dbReference>
<keyword evidence="4 7" id="KW-0704">Schiff base</keyword>
<dbReference type="FunFam" id="3.20.20.70:FF:000044">
    <property type="entry name" value="Deoxyribose-phosphate aldolase"/>
    <property type="match status" value="1"/>
</dbReference>
<dbReference type="Gene3D" id="3.20.20.70">
    <property type="entry name" value="Aldolase class I"/>
    <property type="match status" value="1"/>
</dbReference>
<dbReference type="GO" id="GO:0006018">
    <property type="term" value="P:2-deoxyribose 1-phosphate catabolic process"/>
    <property type="evidence" value="ECO:0007669"/>
    <property type="project" value="UniProtKB-UniRule"/>
</dbReference>
<evidence type="ECO:0000256" key="7">
    <source>
        <dbReference type="HAMAP-Rule" id="MF_00114"/>
    </source>
</evidence>
<dbReference type="EC" id="4.1.2.4" evidence="7"/>
<comment type="subcellular location">
    <subcellularLocation>
        <location evidence="7">Cytoplasm</location>
    </subcellularLocation>
</comment>
<dbReference type="AlphaFoldDB" id="A0A942TLB6"/>
<keyword evidence="2 7" id="KW-0963">Cytoplasm</keyword>
<gene>
    <name evidence="7 8" type="primary">deoC</name>
    <name evidence="8" type="ORF">KHA93_08630</name>
</gene>
<feature type="active site" description="Proton donor/acceptor" evidence="7">
    <location>
        <position position="91"/>
    </location>
</feature>